<comment type="caution">
    <text evidence="2">The sequence shown here is derived from an EMBL/GenBank/DDBJ whole genome shotgun (WGS) entry which is preliminary data.</text>
</comment>
<feature type="transmembrane region" description="Helical" evidence="1">
    <location>
        <begin position="12"/>
        <end position="39"/>
    </location>
</feature>
<dbReference type="Pfam" id="PF19857">
    <property type="entry name" value="DUF6332"/>
    <property type="match status" value="1"/>
</dbReference>
<keyword evidence="1" id="KW-0472">Membrane</keyword>
<dbReference type="GeneID" id="91569000"/>
<keyword evidence="3" id="KW-1185">Reference proteome</keyword>
<keyword evidence="1" id="KW-1133">Transmembrane helix</keyword>
<accession>A0ABS4Y1M1</accession>
<proteinExistence type="predicted"/>
<gene>
    <name evidence="2" type="ORF">JO379_002140</name>
</gene>
<organism evidence="2 3">
    <name type="scientific">Streptomyces syringium</name>
    <dbReference type="NCBI Taxonomy" id="76729"/>
    <lineage>
        <taxon>Bacteria</taxon>
        <taxon>Bacillati</taxon>
        <taxon>Actinomycetota</taxon>
        <taxon>Actinomycetes</taxon>
        <taxon>Kitasatosporales</taxon>
        <taxon>Streptomycetaceae</taxon>
        <taxon>Streptomyces</taxon>
    </lineage>
</organism>
<name>A0ABS4Y1M1_9ACTN</name>
<dbReference type="EMBL" id="JAGIOH010000001">
    <property type="protein sequence ID" value="MBP2402671.1"/>
    <property type="molecule type" value="Genomic_DNA"/>
</dbReference>
<reference evidence="2 3" key="1">
    <citation type="submission" date="2021-03" db="EMBL/GenBank/DDBJ databases">
        <title>Sequencing the genomes of 1000 actinobacteria strains.</title>
        <authorList>
            <person name="Klenk H.-P."/>
        </authorList>
    </citation>
    <scope>NUCLEOTIDE SEQUENCE [LARGE SCALE GENOMIC DNA]</scope>
    <source>
        <strain evidence="2 3">DSM 41480</strain>
    </source>
</reference>
<evidence type="ECO:0000313" key="2">
    <source>
        <dbReference type="EMBL" id="MBP2402671.1"/>
    </source>
</evidence>
<keyword evidence="1" id="KW-0812">Transmembrane</keyword>
<protein>
    <submittedName>
        <fullName evidence="2">Uncharacterized protein</fullName>
    </submittedName>
</protein>
<dbReference type="Proteomes" id="UP001519291">
    <property type="component" value="Unassembled WGS sequence"/>
</dbReference>
<dbReference type="RefSeq" id="WP_130877562.1">
    <property type="nucleotide sequence ID" value="NZ_JAGIOH010000001.1"/>
</dbReference>
<dbReference type="InterPro" id="IPR046295">
    <property type="entry name" value="DUF6332"/>
</dbReference>
<evidence type="ECO:0000256" key="1">
    <source>
        <dbReference type="SAM" id="Phobius"/>
    </source>
</evidence>
<evidence type="ECO:0000313" key="3">
    <source>
        <dbReference type="Proteomes" id="UP001519291"/>
    </source>
</evidence>
<sequence length="86" mass="9014">MSGPRRQESRDAITVEISYAVASGCAVAALLFLVVASPALFLDLGRGVESALFTCATLLAAAGFTMRAVTLLIRLRRAQDASADAR</sequence>
<feature type="transmembrane region" description="Helical" evidence="1">
    <location>
        <begin position="51"/>
        <end position="73"/>
    </location>
</feature>